<feature type="domain" description="RNA polymerase sigma-70 region 2" evidence="6">
    <location>
        <begin position="19"/>
        <end position="84"/>
    </location>
</feature>
<dbReference type="Pfam" id="PF04542">
    <property type="entry name" value="Sigma70_r2"/>
    <property type="match status" value="1"/>
</dbReference>
<evidence type="ECO:0000256" key="1">
    <source>
        <dbReference type="ARBA" id="ARBA00010641"/>
    </source>
</evidence>
<dbReference type="PANTHER" id="PTHR43133">
    <property type="entry name" value="RNA POLYMERASE ECF-TYPE SIGMA FACTO"/>
    <property type="match status" value="1"/>
</dbReference>
<dbReference type="InterPro" id="IPR013324">
    <property type="entry name" value="RNA_pol_sigma_r3/r4-like"/>
</dbReference>
<reference evidence="8 9" key="1">
    <citation type="journal article" date="2016" name="Nat. Commun.">
        <title>Thousands of microbial genomes shed light on interconnected biogeochemical processes in an aquifer system.</title>
        <authorList>
            <person name="Anantharaman K."/>
            <person name="Brown C.T."/>
            <person name="Hug L.A."/>
            <person name="Sharon I."/>
            <person name="Castelle C.J."/>
            <person name="Probst A.J."/>
            <person name="Thomas B.C."/>
            <person name="Singh A."/>
            <person name="Wilkins M.J."/>
            <person name="Karaoz U."/>
            <person name="Brodie E.L."/>
            <person name="Williams K.H."/>
            <person name="Hubbard S.S."/>
            <person name="Banfield J.F."/>
        </authorList>
    </citation>
    <scope>NUCLEOTIDE SEQUENCE [LARGE SCALE GENOMIC DNA]</scope>
</reference>
<dbReference type="InterPro" id="IPR039425">
    <property type="entry name" value="RNA_pol_sigma-70-like"/>
</dbReference>
<dbReference type="Gene3D" id="1.10.10.10">
    <property type="entry name" value="Winged helix-like DNA-binding domain superfamily/Winged helix DNA-binding domain"/>
    <property type="match status" value="1"/>
</dbReference>
<evidence type="ECO:0000256" key="5">
    <source>
        <dbReference type="ARBA" id="ARBA00023163"/>
    </source>
</evidence>
<evidence type="ECO:0000313" key="8">
    <source>
        <dbReference type="EMBL" id="OHA81482.1"/>
    </source>
</evidence>
<dbReference type="GO" id="GO:0006352">
    <property type="term" value="P:DNA-templated transcription initiation"/>
    <property type="evidence" value="ECO:0007669"/>
    <property type="project" value="InterPro"/>
</dbReference>
<sequence length="181" mass="20926">MKTQEKEVQQMSSLFTSAYRSYAPGLNAFASLRVHNQELGEDLVQDTFIKTWAYLVKNGKIEIMKGFLYHVLKDLIVDEYRKHKTTSLDAMIENGFEPSIGNISRLANVFDGRNAALLINDLPRKYQKVIHMRYVQDLSLEEIALLTKQSKNTTTVQAHRGLAKLKVLYNEHHPKKDRRTF</sequence>
<comment type="caution">
    <text evidence="8">The sequence shown here is derived from an EMBL/GenBank/DDBJ whole genome shotgun (WGS) entry which is preliminary data.</text>
</comment>
<dbReference type="InterPro" id="IPR013325">
    <property type="entry name" value="RNA_pol_sigma_r2"/>
</dbReference>
<dbReference type="Gene3D" id="1.10.1740.10">
    <property type="match status" value="1"/>
</dbReference>
<evidence type="ECO:0000259" key="7">
    <source>
        <dbReference type="Pfam" id="PF08281"/>
    </source>
</evidence>
<evidence type="ECO:0000259" key="6">
    <source>
        <dbReference type="Pfam" id="PF04542"/>
    </source>
</evidence>
<dbReference type="SUPFAM" id="SSF88946">
    <property type="entry name" value="Sigma2 domain of RNA polymerase sigma factors"/>
    <property type="match status" value="1"/>
</dbReference>
<dbReference type="PANTHER" id="PTHR43133:SF8">
    <property type="entry name" value="RNA POLYMERASE SIGMA FACTOR HI_1459-RELATED"/>
    <property type="match status" value="1"/>
</dbReference>
<dbReference type="Proteomes" id="UP000176997">
    <property type="component" value="Unassembled WGS sequence"/>
</dbReference>
<evidence type="ECO:0000256" key="3">
    <source>
        <dbReference type="ARBA" id="ARBA00023082"/>
    </source>
</evidence>
<evidence type="ECO:0000313" key="9">
    <source>
        <dbReference type="Proteomes" id="UP000176997"/>
    </source>
</evidence>
<keyword evidence="2" id="KW-0805">Transcription regulation</keyword>
<dbReference type="InterPro" id="IPR007627">
    <property type="entry name" value="RNA_pol_sigma70_r2"/>
</dbReference>
<keyword evidence="4" id="KW-0238">DNA-binding</keyword>
<evidence type="ECO:0000256" key="2">
    <source>
        <dbReference type="ARBA" id="ARBA00023015"/>
    </source>
</evidence>
<dbReference type="GO" id="GO:0016987">
    <property type="term" value="F:sigma factor activity"/>
    <property type="evidence" value="ECO:0007669"/>
    <property type="project" value="UniProtKB-KW"/>
</dbReference>
<dbReference type="NCBIfam" id="TIGR02937">
    <property type="entry name" value="sigma70-ECF"/>
    <property type="match status" value="1"/>
</dbReference>
<dbReference type="Pfam" id="PF08281">
    <property type="entry name" value="Sigma70_r4_2"/>
    <property type="match status" value="1"/>
</dbReference>
<feature type="domain" description="RNA polymerase sigma factor 70 region 4 type 2" evidence="7">
    <location>
        <begin position="117"/>
        <end position="165"/>
    </location>
</feature>
<organism evidence="8 9">
    <name type="scientific">Candidatus Yonathbacteria bacterium RIFCSPHIGHO2_01_FULL_51_10</name>
    <dbReference type="NCBI Taxonomy" id="1802723"/>
    <lineage>
        <taxon>Bacteria</taxon>
        <taxon>Candidatus Yonathiibacteriota</taxon>
    </lineage>
</organism>
<protein>
    <recommendedName>
        <fullName evidence="10">RNA polymerase sigma factor 70 region 4 type 2 domain-containing protein</fullName>
    </recommendedName>
</protein>
<name>A0A1G2S9Z4_9BACT</name>
<proteinExistence type="inferred from homology"/>
<dbReference type="InterPro" id="IPR036388">
    <property type="entry name" value="WH-like_DNA-bd_sf"/>
</dbReference>
<keyword evidence="5" id="KW-0804">Transcription</keyword>
<dbReference type="SUPFAM" id="SSF88659">
    <property type="entry name" value="Sigma3 and sigma4 domains of RNA polymerase sigma factors"/>
    <property type="match status" value="1"/>
</dbReference>
<dbReference type="GO" id="GO:0003677">
    <property type="term" value="F:DNA binding"/>
    <property type="evidence" value="ECO:0007669"/>
    <property type="project" value="UniProtKB-KW"/>
</dbReference>
<dbReference type="AlphaFoldDB" id="A0A1G2S9Z4"/>
<dbReference type="EMBL" id="MHUS01000010">
    <property type="protein sequence ID" value="OHA81482.1"/>
    <property type="molecule type" value="Genomic_DNA"/>
</dbReference>
<accession>A0A1G2S9Z4</accession>
<evidence type="ECO:0008006" key="10">
    <source>
        <dbReference type="Google" id="ProtNLM"/>
    </source>
</evidence>
<dbReference type="InterPro" id="IPR014284">
    <property type="entry name" value="RNA_pol_sigma-70_dom"/>
</dbReference>
<keyword evidence="3" id="KW-0731">Sigma factor</keyword>
<comment type="similarity">
    <text evidence="1">Belongs to the sigma-70 factor family. ECF subfamily.</text>
</comment>
<dbReference type="STRING" id="1802723.A2675_03350"/>
<gene>
    <name evidence="8" type="ORF">A2675_03350</name>
</gene>
<dbReference type="InterPro" id="IPR013249">
    <property type="entry name" value="RNA_pol_sigma70_r4_t2"/>
</dbReference>
<evidence type="ECO:0000256" key="4">
    <source>
        <dbReference type="ARBA" id="ARBA00023125"/>
    </source>
</evidence>